<dbReference type="InterPro" id="IPR052192">
    <property type="entry name" value="Insect_Ionotropic_Sensory_Rcpt"/>
</dbReference>
<proteinExistence type="predicted"/>
<dbReference type="STRING" id="74873.A0A084WLV9"/>
<keyword evidence="3 8" id="KW-0812">Transmembrane</keyword>
<dbReference type="EMBL" id="ATLV01024296">
    <property type="status" value="NOT_ANNOTATED_CDS"/>
    <property type="molecule type" value="Genomic_DNA"/>
</dbReference>
<dbReference type="EMBL" id="KE525351">
    <property type="protein sequence ID" value="KFB51203.1"/>
    <property type="molecule type" value="Genomic_DNA"/>
</dbReference>
<dbReference type="PANTHER" id="PTHR42643:SF41">
    <property type="entry name" value="IONOTROPIC RECEPTOR 20A-RELATED"/>
    <property type="match status" value="1"/>
</dbReference>
<dbReference type="OrthoDB" id="7731507at2759"/>
<protein>
    <submittedName>
        <fullName evidence="10">AGAP006407-PA-like protein</fullName>
    </submittedName>
</protein>
<reference evidence="11" key="2">
    <citation type="submission" date="2020-05" db="UniProtKB">
        <authorList>
            <consortium name="EnsemblMetazoa"/>
        </authorList>
    </citation>
    <scope>IDENTIFICATION</scope>
</reference>
<keyword evidence="4 8" id="KW-1133">Transmembrane helix</keyword>
<evidence type="ECO:0000256" key="5">
    <source>
        <dbReference type="ARBA" id="ARBA00023136"/>
    </source>
</evidence>
<evidence type="ECO:0000313" key="11">
    <source>
        <dbReference type="EnsemblMetazoa" id="ASIC019467-PA"/>
    </source>
</evidence>
<dbReference type="AlphaFoldDB" id="A0A084WLV9"/>
<keyword evidence="6" id="KW-0675">Receptor</keyword>
<feature type="signal peptide" evidence="9">
    <location>
        <begin position="1"/>
        <end position="19"/>
    </location>
</feature>
<evidence type="ECO:0000256" key="9">
    <source>
        <dbReference type="SAM" id="SignalP"/>
    </source>
</evidence>
<keyword evidence="7" id="KW-0325">Glycoprotein</keyword>
<reference evidence="10 12" key="1">
    <citation type="journal article" date="2014" name="BMC Genomics">
        <title>Genome sequence of Anopheles sinensis provides insight into genetics basis of mosquito competence for malaria parasites.</title>
        <authorList>
            <person name="Zhou D."/>
            <person name="Zhang D."/>
            <person name="Ding G."/>
            <person name="Shi L."/>
            <person name="Hou Q."/>
            <person name="Ye Y."/>
            <person name="Xu Y."/>
            <person name="Zhou H."/>
            <person name="Xiong C."/>
            <person name="Li S."/>
            <person name="Yu J."/>
            <person name="Hong S."/>
            <person name="Yu X."/>
            <person name="Zou P."/>
            <person name="Chen C."/>
            <person name="Chang X."/>
            <person name="Wang W."/>
            <person name="Lv Y."/>
            <person name="Sun Y."/>
            <person name="Ma L."/>
            <person name="Shen B."/>
            <person name="Zhu C."/>
        </authorList>
    </citation>
    <scope>NUCLEOTIDE SEQUENCE [LARGE SCALE GENOMIC DNA]</scope>
</reference>
<feature type="transmembrane region" description="Helical" evidence="8">
    <location>
        <begin position="532"/>
        <end position="550"/>
    </location>
</feature>
<dbReference type="Proteomes" id="UP000030765">
    <property type="component" value="Unassembled WGS sequence"/>
</dbReference>
<evidence type="ECO:0000256" key="2">
    <source>
        <dbReference type="ARBA" id="ARBA00022475"/>
    </source>
</evidence>
<dbReference type="VEuPathDB" id="VectorBase:ASIC019467"/>
<evidence type="ECO:0000256" key="8">
    <source>
        <dbReference type="SAM" id="Phobius"/>
    </source>
</evidence>
<evidence type="ECO:0000256" key="4">
    <source>
        <dbReference type="ARBA" id="ARBA00022989"/>
    </source>
</evidence>
<dbReference type="VEuPathDB" id="VectorBase:ASIS016859"/>
<dbReference type="EnsemblMetazoa" id="ASIC019467-RA">
    <property type="protein sequence ID" value="ASIC019467-PA"/>
    <property type="gene ID" value="ASIC019467"/>
</dbReference>
<dbReference type="SUPFAM" id="SSF53850">
    <property type="entry name" value="Periplasmic binding protein-like II"/>
    <property type="match status" value="1"/>
</dbReference>
<dbReference type="PANTHER" id="PTHR42643">
    <property type="entry name" value="IONOTROPIC RECEPTOR 20A-RELATED"/>
    <property type="match status" value="1"/>
</dbReference>
<evidence type="ECO:0000256" key="6">
    <source>
        <dbReference type="ARBA" id="ARBA00023170"/>
    </source>
</evidence>
<name>A0A084WLV9_ANOSI</name>
<evidence type="ECO:0000256" key="7">
    <source>
        <dbReference type="ARBA" id="ARBA00023180"/>
    </source>
</evidence>
<evidence type="ECO:0000313" key="10">
    <source>
        <dbReference type="EMBL" id="KFB51203.1"/>
    </source>
</evidence>
<keyword evidence="5 8" id="KW-0472">Membrane</keyword>
<evidence type="ECO:0000256" key="3">
    <source>
        <dbReference type="ARBA" id="ARBA00022692"/>
    </source>
</evidence>
<sequence length="569" mass="65026">MVLLLRLSLFLLISLPTAAGQFGKPFLRNLIEAGFAKSDLNVVYFTTSNAESVSFLAGDYPRVFLPRFGTGRWDGRKVRIEAQSMVVIDGRHEPVAQNKCLTYLLKELARILNPGSNKFVLLVDRTFTDGFQANGVRILYEAVRDSGIGYMALLSFTPSTEKPVSVTRISFGELVTYAPSELDNPWSIFRFDIRSLDGERVAGLLYNFFPFSYITRNRRWMGTDFYMWNVIAGQLRLRLQLIYAKPNNPQFIGGSHSPAMRNGTVHFIATRDMLIPDGQPKLHLFARDHLSLVIPRPFKRTLIDALLQPFTQELWILIGVFIGVRAVVGHLAVGKMCCTLEPWSEWLNLAADVVTFILIEAYLAKVTSLLLTLRYTEGPQNLEQFLAARLPILEPLDSKYVLFQAGPELSARLKDRFVRLDMSEMRKSTDECYVELRSRVLQLTHGTEPFDPVTGRRNYYILDEPLAIIHYQYTFAKETALKHIFERCIGQYEENGLRVRMEKHFEHWAQVQQLRKQFGINSTVLSFGDLHSLWLCVALGWCISGAVFLVECTAHRVGKRLVSRIKRKK</sequence>
<comment type="subcellular location">
    <subcellularLocation>
        <location evidence="1">Cell membrane</location>
        <topology evidence="1">Multi-pass membrane protein</topology>
    </subcellularLocation>
</comment>
<keyword evidence="12" id="KW-1185">Reference proteome</keyword>
<accession>A0A084WLV9</accession>
<organism evidence="10">
    <name type="scientific">Anopheles sinensis</name>
    <name type="common">Mosquito</name>
    <dbReference type="NCBI Taxonomy" id="74873"/>
    <lineage>
        <taxon>Eukaryota</taxon>
        <taxon>Metazoa</taxon>
        <taxon>Ecdysozoa</taxon>
        <taxon>Arthropoda</taxon>
        <taxon>Hexapoda</taxon>
        <taxon>Insecta</taxon>
        <taxon>Pterygota</taxon>
        <taxon>Neoptera</taxon>
        <taxon>Endopterygota</taxon>
        <taxon>Diptera</taxon>
        <taxon>Nematocera</taxon>
        <taxon>Culicoidea</taxon>
        <taxon>Culicidae</taxon>
        <taxon>Anophelinae</taxon>
        <taxon>Anopheles</taxon>
    </lineage>
</organism>
<gene>
    <name evidence="10" type="ORF">ZHAS_00019467</name>
</gene>
<dbReference type="GO" id="GO:0005886">
    <property type="term" value="C:plasma membrane"/>
    <property type="evidence" value="ECO:0007669"/>
    <property type="project" value="UniProtKB-SubCell"/>
</dbReference>
<keyword evidence="2" id="KW-1003">Cell membrane</keyword>
<evidence type="ECO:0000256" key="1">
    <source>
        <dbReference type="ARBA" id="ARBA00004651"/>
    </source>
</evidence>
<keyword evidence="9" id="KW-0732">Signal</keyword>
<feature type="chain" id="PRO_5001784962" evidence="9">
    <location>
        <begin position="20"/>
        <end position="569"/>
    </location>
</feature>
<evidence type="ECO:0000313" key="12">
    <source>
        <dbReference type="Proteomes" id="UP000030765"/>
    </source>
</evidence>